<reference evidence="8" key="2">
    <citation type="submission" date="2018-10" db="UniProtKB">
        <authorList>
            <consortium name="EnsemblPlants"/>
        </authorList>
    </citation>
    <scope>IDENTIFICATION</scope>
</reference>
<dbReference type="STRING" id="4565.A0A3B6QQ00"/>
<accession>A0A3B6QQ00</accession>
<evidence type="ECO:0000256" key="7">
    <source>
        <dbReference type="SAM" id="Phobius"/>
    </source>
</evidence>
<evidence type="ECO:0000256" key="4">
    <source>
        <dbReference type="ARBA" id="ARBA00022989"/>
    </source>
</evidence>
<dbReference type="GO" id="GO:0005737">
    <property type="term" value="C:cytoplasm"/>
    <property type="evidence" value="ECO:0007669"/>
    <property type="project" value="UniProtKB-ARBA"/>
</dbReference>
<keyword evidence="9" id="KW-1185">Reference proteome</keyword>
<evidence type="ECO:0000256" key="3">
    <source>
        <dbReference type="ARBA" id="ARBA00022692"/>
    </source>
</evidence>
<dbReference type="AlphaFoldDB" id="A0A3B6QQ00"/>
<dbReference type="PANTHER" id="PTHR31621:SF27">
    <property type="entry name" value="OS01G0368500 PROTEIN"/>
    <property type="match status" value="1"/>
</dbReference>
<evidence type="ECO:0000313" key="8">
    <source>
        <dbReference type="EnsemblPlants" id="TraesCS6D02G407100.1.cds1"/>
    </source>
</evidence>
<dbReference type="EnsemblPlants" id="TraesCS6D02G407100.1">
    <property type="protein sequence ID" value="TraesCS6D02G407100.1.cds1"/>
    <property type="gene ID" value="TraesCS6D02G407100"/>
</dbReference>
<keyword evidence="5 7" id="KW-0472">Membrane</keyword>
<evidence type="ECO:0000256" key="5">
    <source>
        <dbReference type="ARBA" id="ARBA00023136"/>
    </source>
</evidence>
<feature type="transmembrane region" description="Helical" evidence="7">
    <location>
        <begin position="140"/>
        <end position="160"/>
    </location>
</feature>
<comment type="subcellular location">
    <subcellularLocation>
        <location evidence="1">Membrane</location>
        <topology evidence="1">Multi-pass membrane protein</topology>
    </subcellularLocation>
</comment>
<protein>
    <submittedName>
        <fullName evidence="8">Uncharacterized protein</fullName>
    </submittedName>
</protein>
<feature type="region of interest" description="Disordered" evidence="6">
    <location>
        <begin position="1"/>
        <end position="29"/>
    </location>
</feature>
<dbReference type="Proteomes" id="UP000019116">
    <property type="component" value="Chromosome 6D"/>
</dbReference>
<feature type="transmembrane region" description="Helical" evidence="7">
    <location>
        <begin position="175"/>
        <end position="194"/>
    </location>
</feature>
<sequence length="255" mass="27642">MRGAAAEITMTDLPIGEPPKTKDGGNSSSLYDKTLSTASNLARLLPTGTTTAFQTLAPSFTNHGECLSVNRYFTWALILFLGVLCALLSFTDSVTDRHGHTRYGFVHPWGFTPFNSDDPDGGGAIPTGESRRRRMRWRDWLHSVFRFIVFISLAFCDSGVQKCLVPHESRGWREFLVNMPLASSFLASFVFMIFPSTRHGIGAGPGAPAAAALDNLTDTNSNANAAVKKSKSAPAAADTRVAPSTSYQQLDHLVV</sequence>
<dbReference type="Gramene" id="TraesCS6D03G0931300.1">
    <property type="protein sequence ID" value="TraesCS6D03G0931300.1.CDS1"/>
    <property type="gene ID" value="TraesCS6D03G0931300"/>
</dbReference>
<organism evidence="8">
    <name type="scientific">Triticum aestivum</name>
    <name type="common">Wheat</name>
    <dbReference type="NCBI Taxonomy" id="4565"/>
    <lineage>
        <taxon>Eukaryota</taxon>
        <taxon>Viridiplantae</taxon>
        <taxon>Streptophyta</taxon>
        <taxon>Embryophyta</taxon>
        <taxon>Tracheophyta</taxon>
        <taxon>Spermatophyta</taxon>
        <taxon>Magnoliopsida</taxon>
        <taxon>Liliopsida</taxon>
        <taxon>Poales</taxon>
        <taxon>Poaceae</taxon>
        <taxon>BOP clade</taxon>
        <taxon>Pooideae</taxon>
        <taxon>Triticodae</taxon>
        <taxon>Triticeae</taxon>
        <taxon>Triticinae</taxon>
        <taxon>Triticum</taxon>
    </lineage>
</organism>
<evidence type="ECO:0000256" key="2">
    <source>
        <dbReference type="ARBA" id="ARBA00008707"/>
    </source>
</evidence>
<evidence type="ECO:0000256" key="1">
    <source>
        <dbReference type="ARBA" id="ARBA00004141"/>
    </source>
</evidence>
<comment type="similarity">
    <text evidence="2">Belongs to the plant DMP1 protein family.</text>
</comment>
<dbReference type="Pfam" id="PF05078">
    <property type="entry name" value="DUF679"/>
    <property type="match status" value="1"/>
</dbReference>
<dbReference type="PANTHER" id="PTHR31621">
    <property type="entry name" value="PROTEIN DMP3"/>
    <property type="match status" value="1"/>
</dbReference>
<name>A0A3B6QQ00_WHEAT</name>
<evidence type="ECO:0000313" key="9">
    <source>
        <dbReference type="Proteomes" id="UP000019116"/>
    </source>
</evidence>
<reference evidence="8" key="1">
    <citation type="submission" date="2018-08" db="EMBL/GenBank/DDBJ databases">
        <authorList>
            <person name="Rossello M."/>
        </authorList>
    </citation>
    <scope>NUCLEOTIDE SEQUENCE [LARGE SCALE GENOMIC DNA]</scope>
    <source>
        <strain evidence="8">cv. Chinese Spring</strain>
    </source>
</reference>
<dbReference type="OrthoDB" id="762629at2759"/>
<evidence type="ECO:0000256" key="6">
    <source>
        <dbReference type="SAM" id="MobiDB-lite"/>
    </source>
</evidence>
<dbReference type="GO" id="GO:0010256">
    <property type="term" value="P:endomembrane system organization"/>
    <property type="evidence" value="ECO:0000318"/>
    <property type="project" value="GO_Central"/>
</dbReference>
<dbReference type="GO" id="GO:0016020">
    <property type="term" value="C:membrane"/>
    <property type="evidence" value="ECO:0007669"/>
    <property type="project" value="UniProtKB-SubCell"/>
</dbReference>
<keyword evidence="3 7" id="KW-0812">Transmembrane</keyword>
<dbReference type="InterPro" id="IPR007770">
    <property type="entry name" value="DMP"/>
</dbReference>
<feature type="transmembrane region" description="Helical" evidence="7">
    <location>
        <begin position="72"/>
        <end position="90"/>
    </location>
</feature>
<proteinExistence type="inferred from homology"/>
<dbReference type="Gramene" id="TraesCS6D02G407100.1">
    <property type="protein sequence ID" value="TraesCS6D02G407100.1.cds1"/>
    <property type="gene ID" value="TraesCS6D02G407100"/>
</dbReference>
<keyword evidence="4 7" id="KW-1133">Transmembrane helix</keyword>